<accession>A0ABN7TSQ6</accession>
<sequence length="433" mass="49020">MAESRKPNILWIFSDQHRAHALSCYGDENIHTPNLDRLAGEGIRFTRAYSNTPLCAPFRATLYTGKYATTHGVVSLHIPLQPGQLTLPEVLQANGYHTSHMGKWHLAGGAASSAFVSPFFRPGWNNWCGWENSNRPWETQYTEGDTPLPLKTLPGYQTDGLTGLTVEWIHKQPADRPWFHVVSIEPPHPPNSAPEKYEAMFRDKPLKLRPNVPEEHPKRDKYIADLRRYYAQIANLDDNVGRILEALEETGQLEDTIVFYFSDHGDLMGSHGMTGKSRPEEESVNIPLIIRYPKRVPQGKISHGYISGVDIMPTLLGMIGGDIPDDVEGTDLSGTVYGHQEEGADEVLLQYERTFFKKSPESSFRSILTEDWSYTCFLTQGPAQLFHLGEDPYQLHNLITDDSYAHVRDKLHTKLANKLQAHNDDFLQRTSWA</sequence>
<evidence type="ECO:0000259" key="3">
    <source>
        <dbReference type="Pfam" id="PF00884"/>
    </source>
</evidence>
<name>A0ABN7TSQ6_9BACL</name>
<evidence type="ECO:0000313" key="5">
    <source>
        <dbReference type="Proteomes" id="UP000730618"/>
    </source>
</evidence>
<gene>
    <name evidence="4" type="ORF">PAECIP111802_05740</name>
</gene>
<dbReference type="RefSeq" id="WP_218101946.1">
    <property type="nucleotide sequence ID" value="NZ_CAJVCE010000022.1"/>
</dbReference>
<comment type="caution">
    <text evidence="4">The sequence shown here is derived from an EMBL/GenBank/DDBJ whole genome shotgun (WGS) entry which is preliminary data.</text>
</comment>
<evidence type="ECO:0000256" key="1">
    <source>
        <dbReference type="ARBA" id="ARBA00008779"/>
    </source>
</evidence>
<protein>
    <submittedName>
        <fullName evidence="4">Ulvan-active sulfatase</fullName>
        <ecNumber evidence="4">3.1.6.-</ecNumber>
    </submittedName>
</protein>
<evidence type="ECO:0000313" key="4">
    <source>
        <dbReference type="EMBL" id="CAG7654328.1"/>
    </source>
</evidence>
<comment type="similarity">
    <text evidence="1">Belongs to the sulfatase family.</text>
</comment>
<dbReference type="EMBL" id="CAJVCE010000022">
    <property type="protein sequence ID" value="CAG7654328.1"/>
    <property type="molecule type" value="Genomic_DNA"/>
</dbReference>
<dbReference type="Proteomes" id="UP000730618">
    <property type="component" value="Unassembled WGS sequence"/>
</dbReference>
<dbReference type="PANTHER" id="PTHR42693:SF53">
    <property type="entry name" value="ENDO-4-O-SULFATASE"/>
    <property type="match status" value="1"/>
</dbReference>
<dbReference type="GO" id="GO:0016787">
    <property type="term" value="F:hydrolase activity"/>
    <property type="evidence" value="ECO:0007669"/>
    <property type="project" value="UniProtKB-KW"/>
</dbReference>
<dbReference type="InterPro" id="IPR050738">
    <property type="entry name" value="Sulfatase"/>
</dbReference>
<keyword evidence="2 4" id="KW-0378">Hydrolase</keyword>
<dbReference type="Pfam" id="PF00884">
    <property type="entry name" value="Sulfatase"/>
    <property type="match status" value="1"/>
</dbReference>
<proteinExistence type="inferred from homology"/>
<feature type="domain" description="Sulfatase N-terminal" evidence="3">
    <location>
        <begin position="7"/>
        <end position="320"/>
    </location>
</feature>
<evidence type="ECO:0000256" key="2">
    <source>
        <dbReference type="ARBA" id="ARBA00022801"/>
    </source>
</evidence>
<dbReference type="InterPro" id="IPR000917">
    <property type="entry name" value="Sulfatase_N"/>
</dbReference>
<dbReference type="CDD" id="cd16034">
    <property type="entry name" value="sulfatase_like"/>
    <property type="match status" value="1"/>
</dbReference>
<dbReference type="PANTHER" id="PTHR42693">
    <property type="entry name" value="ARYLSULFATASE FAMILY MEMBER"/>
    <property type="match status" value="1"/>
</dbReference>
<organism evidence="4 5">
    <name type="scientific">Paenibacillus allorhizosphaerae</name>
    <dbReference type="NCBI Taxonomy" id="2849866"/>
    <lineage>
        <taxon>Bacteria</taxon>
        <taxon>Bacillati</taxon>
        <taxon>Bacillota</taxon>
        <taxon>Bacilli</taxon>
        <taxon>Bacillales</taxon>
        <taxon>Paenibacillaceae</taxon>
        <taxon>Paenibacillus</taxon>
    </lineage>
</organism>
<reference evidence="4 5" key="1">
    <citation type="submission" date="2021-06" db="EMBL/GenBank/DDBJ databases">
        <authorList>
            <person name="Criscuolo A."/>
        </authorList>
    </citation>
    <scope>NUCLEOTIDE SEQUENCE [LARGE SCALE GENOMIC DNA]</scope>
    <source>
        <strain evidence="5">CIP 111802</strain>
    </source>
</reference>
<dbReference type="EC" id="3.1.6.-" evidence="4"/>
<keyword evidence="5" id="KW-1185">Reference proteome</keyword>